<dbReference type="Gene3D" id="1.25.40.390">
    <property type="match status" value="1"/>
</dbReference>
<dbReference type="InterPro" id="IPR011990">
    <property type="entry name" value="TPR-like_helical_dom_sf"/>
</dbReference>
<accession>A0A8X8IEX9</accession>
<dbReference type="SUPFAM" id="SSF48452">
    <property type="entry name" value="TPR-like"/>
    <property type="match status" value="1"/>
</dbReference>
<proteinExistence type="predicted"/>
<evidence type="ECO:0000313" key="2">
    <source>
        <dbReference type="Proteomes" id="UP000198711"/>
    </source>
</evidence>
<organism evidence="1 2">
    <name type="scientific">Hydrobacter penzbergensis</name>
    <dbReference type="NCBI Taxonomy" id="1235997"/>
    <lineage>
        <taxon>Bacteria</taxon>
        <taxon>Pseudomonadati</taxon>
        <taxon>Bacteroidota</taxon>
        <taxon>Chitinophagia</taxon>
        <taxon>Chitinophagales</taxon>
        <taxon>Chitinophagaceae</taxon>
        <taxon>Hydrobacter</taxon>
    </lineage>
</organism>
<dbReference type="InterPro" id="IPR041662">
    <property type="entry name" value="SusD-like_2"/>
</dbReference>
<dbReference type="PROSITE" id="PS51257">
    <property type="entry name" value="PROKAR_LIPOPROTEIN"/>
    <property type="match status" value="1"/>
</dbReference>
<dbReference type="EMBL" id="FNNO01000006">
    <property type="protein sequence ID" value="SDW82363.1"/>
    <property type="molecule type" value="Genomic_DNA"/>
</dbReference>
<dbReference type="Pfam" id="PF12771">
    <property type="entry name" value="SusD-like_2"/>
    <property type="match status" value="1"/>
</dbReference>
<dbReference type="AlphaFoldDB" id="A0A8X8IEX9"/>
<gene>
    <name evidence="1" type="ORF">SAMN05444410_10652</name>
</gene>
<dbReference type="Proteomes" id="UP000198711">
    <property type="component" value="Unassembled WGS sequence"/>
</dbReference>
<reference evidence="1 2" key="1">
    <citation type="submission" date="2016-10" db="EMBL/GenBank/DDBJ databases">
        <authorList>
            <person name="Varghese N."/>
            <person name="Submissions S."/>
        </authorList>
    </citation>
    <scope>NUCLEOTIDE SEQUENCE [LARGE SCALE GENOMIC DNA]</scope>
    <source>
        <strain evidence="1 2">DSM 25353</strain>
    </source>
</reference>
<name>A0A8X8IEX9_9BACT</name>
<dbReference type="RefSeq" id="WP_257574817.1">
    <property type="nucleotide sequence ID" value="NZ_FNNO01000006.1"/>
</dbReference>
<comment type="caution">
    <text evidence="1">The sequence shown here is derived from an EMBL/GenBank/DDBJ whole genome shotgun (WGS) entry which is preliminary data.</text>
</comment>
<sequence>MTKKINKIILMLGLGSTLIGSTGCFKQLGDYGKMNSNPNATTSPITSALLTNALVSLNGGVWDEGGFRTVNGLYAQYFSETQYTDASRYARPTTNFDGFYAGPIYDLQNIINYNSDPATAAIAAANGSNKNQIAIARILKAYYFWTITDTWGDIPYSKALKGVGAIPYDGQDAIYKDLLKELKEAVAQFENSTIPFKGDILYGGNTAGWKKFANSLRLFIALRMSKADPTTGKTEFAAALADPAGVIDAASDNAKLTAPGGTYTNPFYDYYVVVQRKDYAVSKTIMDILSSNNDERINAFASSTVGFPYGLTRADAVTFANANVNYARILEPTRRKETTPTVLVASEQVKLARAEAAALGWTVEDMITLYNGGIQDSWTRWGVYDATKFAAYIAQPNILLGVNNIQKIALQKWLAYYPDGTQGFAEWRRNGVPALVPAPGLTSIPRRTPYGPNEPQLNPVNYAAAAAKYTDASGPDSQYGKVWWDK</sequence>
<keyword evidence="2" id="KW-1185">Reference proteome</keyword>
<evidence type="ECO:0000313" key="1">
    <source>
        <dbReference type="EMBL" id="SDW82363.1"/>
    </source>
</evidence>
<protein>
    <submittedName>
        <fullName evidence="1">Starch-binding associating with outer membrane</fullName>
    </submittedName>
</protein>